<dbReference type="EMBL" id="AEEH01000013">
    <property type="protein sequence ID" value="EFM26248.1"/>
    <property type="molecule type" value="Genomic_DNA"/>
</dbReference>
<reference evidence="1 2" key="1">
    <citation type="submission" date="2010-07" db="EMBL/GenBank/DDBJ databases">
        <authorList>
            <person name="Muzny D."/>
            <person name="Qin X."/>
            <person name="Deng J."/>
            <person name="Jiang H."/>
            <person name="Liu Y."/>
            <person name="Qu J."/>
            <person name="Song X.-Z."/>
            <person name="Zhang L."/>
            <person name="Thornton R."/>
            <person name="Coyle M."/>
            <person name="Francisco L."/>
            <person name="Jackson L."/>
            <person name="Javaid M."/>
            <person name="Korchina V."/>
            <person name="Kovar C."/>
            <person name="Mata R."/>
            <person name="Mathew T."/>
            <person name="Ngo R."/>
            <person name="Nguyen L."/>
            <person name="Nguyen N."/>
            <person name="Okwuonu G."/>
            <person name="Ongeri F."/>
            <person name="Pham C."/>
            <person name="Simmons D."/>
            <person name="Wilczek-Boney K."/>
            <person name="Hale W."/>
            <person name="Jakkamsetti A."/>
            <person name="Pham P."/>
            <person name="Ruth R."/>
            <person name="San Lucas F."/>
            <person name="Warren J."/>
            <person name="Zhang J."/>
            <person name="Zhao Z."/>
            <person name="Zhou C."/>
            <person name="Zhu D."/>
            <person name="Lee S."/>
            <person name="Bess C."/>
            <person name="Blankenburg K."/>
            <person name="Forbes L."/>
            <person name="Fu Q."/>
            <person name="Gubbala S."/>
            <person name="Hirani K."/>
            <person name="Jayaseelan J.C."/>
            <person name="Lara F."/>
            <person name="Munidasa M."/>
            <person name="Palculict T."/>
            <person name="Patil S."/>
            <person name="Pu L.-L."/>
            <person name="Saada N."/>
            <person name="Tang L."/>
            <person name="Weissenberger G."/>
            <person name="Zhu Y."/>
            <person name="Hemphill L."/>
            <person name="Shang Y."/>
            <person name="Youmans B."/>
            <person name="Ayvaz T."/>
            <person name="Ross M."/>
            <person name="Santibanez J."/>
            <person name="Aqrawi P."/>
            <person name="Gross S."/>
            <person name="Joshi V."/>
            <person name="Fowler G."/>
            <person name="Nazareth L."/>
            <person name="Reid J."/>
            <person name="Worley K."/>
            <person name="Petrosino J."/>
            <person name="Highlander S."/>
            <person name="Gibbs R."/>
        </authorList>
    </citation>
    <scope>NUCLEOTIDE SEQUENCE [LARGE SCALE GENOMIC DNA]</scope>
    <source>
        <strain evidence="1 2">ATCC BAA-1640</strain>
    </source>
</reference>
<dbReference type="AlphaFoldDB" id="E0NIZ6"/>
<proteinExistence type="predicted"/>
<evidence type="ECO:0000313" key="2">
    <source>
        <dbReference type="Proteomes" id="UP000003280"/>
    </source>
</evidence>
<accession>E0NIZ6</accession>
<dbReference type="RefSeq" id="WP_008900971.1">
    <property type="nucleotide sequence ID" value="NZ_GL397071.1"/>
</dbReference>
<name>E0NIZ6_9FIRM</name>
<dbReference type="HOGENOM" id="CLU_2667863_0_0_9"/>
<evidence type="ECO:0000313" key="1">
    <source>
        <dbReference type="EMBL" id="EFM26248.1"/>
    </source>
</evidence>
<keyword evidence="2" id="KW-1185">Reference proteome</keyword>
<protein>
    <submittedName>
        <fullName evidence="1">Uncharacterized protein</fullName>
    </submittedName>
</protein>
<dbReference type="OrthoDB" id="1693021at2"/>
<comment type="caution">
    <text evidence="1">The sequence shown here is derived from an EMBL/GenBank/DDBJ whole genome shotgun (WGS) entry which is preliminary data.</text>
</comment>
<dbReference type="Proteomes" id="UP000003280">
    <property type="component" value="Unassembled WGS sequence"/>
</dbReference>
<sequence>MNLNYVTFENDNNHEYAVFYKLTGYTANNETKVFEINSETYDKEKEKWKNNETVSAGIKYLPHTGILMHLNTFEQ</sequence>
<gene>
    <name evidence="1" type="ORF">HMPREF9225_0135</name>
</gene>
<organism evidence="1 2">
    <name type="scientific">Peptoniphilus duerdenii ATCC BAA-1640</name>
    <dbReference type="NCBI Taxonomy" id="862517"/>
    <lineage>
        <taxon>Bacteria</taxon>
        <taxon>Bacillati</taxon>
        <taxon>Bacillota</taxon>
        <taxon>Tissierellia</taxon>
        <taxon>Tissierellales</taxon>
        <taxon>Peptoniphilaceae</taxon>
        <taxon>Peptoniphilus</taxon>
    </lineage>
</organism>